<accession>A0A553V044</accession>
<dbReference type="Gene3D" id="3.30.450.290">
    <property type="match status" value="1"/>
</dbReference>
<dbReference type="Pfam" id="PF00015">
    <property type="entry name" value="MCPsignal"/>
    <property type="match status" value="1"/>
</dbReference>
<sequence>MFRSLQVRASFYLIILLSLFALLVFTLIQRDYANLAELQGRTVAKSLNASIINTIVQAIAVGTKEAIYKAIDDSNHLPGVQMKFYPGEGDIRLFGLNEAFTQNPEILKYFNDPKTPQQVLVRGEGADRHVIVWQPLVGDKSCVACHTNNKPGDMIGVMEVKLSLQEAYKNASFFSVKTLSWMVGVSLGIIILLLLVVQKDVIRPLNKLKDTARDLVSSQEADLTKRLNYKSRDEIGLATGFVDQFLGKIADIIKVGKGIVEDNNRVGDALKDSTKALGQAAQKELASVENLKDINHQVSESLELAQDNLHSTIDNLDKTGVVLNEFISKIQNSVDLILVSVQSQQEIATDSTSLIQHATEIKNVLSIIEEIANQTNLLALNAAIEAARAGEHGRGFAVVADEVRNLAGKTQKSLGEITAMVNMVTQSIESMGDRIQNVATQSKEVSDKTSLLVGDAKNAKDNLTLTKEKSQNTVDQNKVVLAKMEELNQVISEFTNIFAEVRNVRKGLEEHSLQIVTKNQELEGEFRKFKV</sequence>
<dbReference type="PROSITE" id="PS50111">
    <property type="entry name" value="CHEMOTAXIS_TRANSDUC_2"/>
    <property type="match status" value="1"/>
</dbReference>
<dbReference type="PROSITE" id="PS50885">
    <property type="entry name" value="HAMP"/>
    <property type="match status" value="1"/>
</dbReference>
<dbReference type="SMART" id="SM00283">
    <property type="entry name" value="MA"/>
    <property type="match status" value="1"/>
</dbReference>
<comment type="caution">
    <text evidence="7">The sequence shown here is derived from an EMBL/GenBank/DDBJ whole genome shotgun (WGS) entry which is preliminary data.</text>
</comment>
<dbReference type="GO" id="GO:0007165">
    <property type="term" value="P:signal transduction"/>
    <property type="evidence" value="ECO:0007669"/>
    <property type="project" value="UniProtKB-KW"/>
</dbReference>
<evidence type="ECO:0000256" key="2">
    <source>
        <dbReference type="ARBA" id="ARBA00029447"/>
    </source>
</evidence>
<dbReference type="Gene3D" id="1.10.287.950">
    <property type="entry name" value="Methyl-accepting chemotaxis protein"/>
    <property type="match status" value="1"/>
</dbReference>
<dbReference type="EMBL" id="VKGC01000006">
    <property type="protein sequence ID" value="TSA85591.1"/>
    <property type="molecule type" value="Genomic_DNA"/>
</dbReference>
<feature type="transmembrane region" description="Helical" evidence="4">
    <location>
        <begin position="179"/>
        <end position="197"/>
    </location>
</feature>
<keyword evidence="1 3" id="KW-0807">Transducer</keyword>
<dbReference type="InterPro" id="IPR004089">
    <property type="entry name" value="MCPsignal_dom"/>
</dbReference>
<organism evidence="7 8">
    <name type="scientific">Helicobacter mehlei</name>
    <dbReference type="NCBI Taxonomy" id="2316080"/>
    <lineage>
        <taxon>Bacteria</taxon>
        <taxon>Pseudomonadati</taxon>
        <taxon>Campylobacterota</taxon>
        <taxon>Epsilonproteobacteria</taxon>
        <taxon>Campylobacterales</taxon>
        <taxon>Helicobacteraceae</taxon>
        <taxon>Helicobacter</taxon>
    </lineage>
</organism>
<dbReference type="PRINTS" id="PR00260">
    <property type="entry name" value="CHEMTRNSDUCR"/>
</dbReference>
<keyword evidence="4" id="KW-1133">Transmembrane helix</keyword>
<reference evidence="7 8" key="3">
    <citation type="submission" date="2019-07" db="EMBL/GenBank/DDBJ databases">
        <authorList>
            <person name="Papic B."/>
        </authorList>
    </citation>
    <scope>NUCLEOTIDE SEQUENCE [LARGE SCALE GENOMIC DNA]</scope>
    <source>
        <strain evidence="7 8">L8b</strain>
    </source>
</reference>
<dbReference type="SUPFAM" id="SSF58104">
    <property type="entry name" value="Methyl-accepting chemotaxis protein (MCP) signaling domain"/>
    <property type="match status" value="1"/>
</dbReference>
<dbReference type="GO" id="GO:0004888">
    <property type="term" value="F:transmembrane signaling receptor activity"/>
    <property type="evidence" value="ECO:0007669"/>
    <property type="project" value="InterPro"/>
</dbReference>
<dbReference type="PANTHER" id="PTHR32089:SF114">
    <property type="entry name" value="METHYL-ACCEPTING CHEMOTAXIS PROTEIN MCPB"/>
    <property type="match status" value="1"/>
</dbReference>
<reference evidence="8" key="1">
    <citation type="submission" date="2019-07" db="EMBL/GenBank/DDBJ databases">
        <title>Helicobacter labacensis sp. nov., Helicobacter mehlei sp. nov. and Helicobacter vulpis sp. nov., isolated from gastric mucosa of red fox (Vulpis vulpis).</title>
        <authorList>
            <person name="Papic B."/>
        </authorList>
    </citation>
    <scope>NUCLEOTIDE SEQUENCE [LARGE SCALE GENOMIC DNA]</scope>
    <source>
        <strain evidence="8">L8b</strain>
    </source>
</reference>
<keyword evidence="8" id="KW-1185">Reference proteome</keyword>
<evidence type="ECO:0000313" key="7">
    <source>
        <dbReference type="EMBL" id="TSA85591.1"/>
    </source>
</evidence>
<dbReference type="GO" id="GO:0006935">
    <property type="term" value="P:chemotaxis"/>
    <property type="evidence" value="ECO:0007669"/>
    <property type="project" value="InterPro"/>
</dbReference>
<reference evidence="7 8" key="2">
    <citation type="submission" date="2019-07" db="EMBL/GenBank/DDBJ databases">
        <title>Helicobacter labacensis sp. nov., Helicobacter mehlei sp. nov. and Helicobacter vulpis sp. nov., isolated from gastric mucosa of red fox (Vulpis vulpis).</title>
        <authorList>
            <person name="Kusar D."/>
            <person name="Gruntar I."/>
            <person name="Pate M."/>
            <person name="Zajc U."/>
            <person name="Ocepek M."/>
        </authorList>
    </citation>
    <scope>NUCLEOTIDE SEQUENCE [LARGE SCALE GENOMIC DNA]</scope>
    <source>
        <strain evidence="7 8">L8b</strain>
    </source>
</reference>
<dbReference type="CDD" id="cd06225">
    <property type="entry name" value="HAMP"/>
    <property type="match status" value="1"/>
</dbReference>
<keyword evidence="4" id="KW-0812">Transmembrane</keyword>
<evidence type="ECO:0000256" key="4">
    <source>
        <dbReference type="SAM" id="Phobius"/>
    </source>
</evidence>
<dbReference type="GO" id="GO:0016020">
    <property type="term" value="C:membrane"/>
    <property type="evidence" value="ECO:0007669"/>
    <property type="project" value="InterPro"/>
</dbReference>
<dbReference type="OrthoDB" id="9776024at2"/>
<dbReference type="PANTHER" id="PTHR32089">
    <property type="entry name" value="METHYL-ACCEPTING CHEMOTAXIS PROTEIN MCPB"/>
    <property type="match status" value="1"/>
</dbReference>
<feature type="transmembrane region" description="Helical" evidence="4">
    <location>
        <begin position="9"/>
        <end position="28"/>
    </location>
</feature>
<protein>
    <submittedName>
        <fullName evidence="7">Methyl-accepting chemotaxis protein</fullName>
    </submittedName>
</protein>
<proteinExistence type="inferred from homology"/>
<evidence type="ECO:0000259" key="5">
    <source>
        <dbReference type="PROSITE" id="PS50111"/>
    </source>
</evidence>
<dbReference type="RefSeq" id="WP_120947640.1">
    <property type="nucleotide sequence ID" value="NZ_QXQP01000005.1"/>
</dbReference>
<name>A0A553V044_9HELI</name>
<comment type="similarity">
    <text evidence="2">Belongs to the methyl-accepting chemotaxis (MCP) protein family.</text>
</comment>
<dbReference type="SMART" id="SM00304">
    <property type="entry name" value="HAMP"/>
    <property type="match status" value="1"/>
</dbReference>
<keyword evidence="4" id="KW-0472">Membrane</keyword>
<evidence type="ECO:0000259" key="6">
    <source>
        <dbReference type="PROSITE" id="PS50885"/>
    </source>
</evidence>
<gene>
    <name evidence="7" type="ORF">FNE76_03745</name>
</gene>
<feature type="domain" description="HAMP" evidence="6">
    <location>
        <begin position="199"/>
        <end position="254"/>
    </location>
</feature>
<dbReference type="InterPro" id="IPR004090">
    <property type="entry name" value="Chemotax_Me-accpt_rcpt"/>
</dbReference>
<evidence type="ECO:0000256" key="1">
    <source>
        <dbReference type="ARBA" id="ARBA00023224"/>
    </source>
</evidence>
<feature type="domain" description="Methyl-accepting transducer" evidence="5">
    <location>
        <begin position="259"/>
        <end position="509"/>
    </location>
</feature>
<dbReference type="InterPro" id="IPR003660">
    <property type="entry name" value="HAMP_dom"/>
</dbReference>
<evidence type="ECO:0000256" key="3">
    <source>
        <dbReference type="PROSITE-ProRule" id="PRU00284"/>
    </source>
</evidence>
<dbReference type="AlphaFoldDB" id="A0A553V044"/>
<dbReference type="Proteomes" id="UP000319322">
    <property type="component" value="Unassembled WGS sequence"/>
</dbReference>
<evidence type="ECO:0000313" key="8">
    <source>
        <dbReference type="Proteomes" id="UP000319322"/>
    </source>
</evidence>